<dbReference type="AlphaFoldDB" id="A0A5N4AA52"/>
<proteinExistence type="predicted"/>
<accession>A0A5N4AA52</accession>
<name>A0A5N4AA52_PHOPY</name>
<evidence type="ECO:0000313" key="2">
    <source>
        <dbReference type="Proteomes" id="UP000327044"/>
    </source>
</evidence>
<organism evidence="1 2">
    <name type="scientific">Photinus pyralis</name>
    <name type="common">Common eastern firefly</name>
    <name type="synonym">Lampyris pyralis</name>
    <dbReference type="NCBI Taxonomy" id="7054"/>
    <lineage>
        <taxon>Eukaryota</taxon>
        <taxon>Metazoa</taxon>
        <taxon>Ecdysozoa</taxon>
        <taxon>Arthropoda</taxon>
        <taxon>Hexapoda</taxon>
        <taxon>Insecta</taxon>
        <taxon>Pterygota</taxon>
        <taxon>Neoptera</taxon>
        <taxon>Endopterygota</taxon>
        <taxon>Coleoptera</taxon>
        <taxon>Polyphaga</taxon>
        <taxon>Elateriformia</taxon>
        <taxon>Elateroidea</taxon>
        <taxon>Lampyridae</taxon>
        <taxon>Lampyrinae</taxon>
        <taxon>Photinus</taxon>
    </lineage>
</organism>
<evidence type="ECO:0000313" key="1">
    <source>
        <dbReference type="EMBL" id="KAB0794202.1"/>
    </source>
</evidence>
<sequence length="113" mass="13045">MILLRQSCFEAINRKYNFSKKGRSLSSIMKLCLLMAHCAIPNLFPLSNVENFFVSSANRKYVAFVNEMIQFIIARLCSLLSESIMTQFWFLTQQVVAFMAYFPKGSRPISEQV</sequence>
<keyword evidence="2" id="KW-1185">Reference proteome</keyword>
<comment type="caution">
    <text evidence="1">The sequence shown here is derived from an EMBL/GenBank/DDBJ whole genome shotgun (WGS) entry which is preliminary data.</text>
</comment>
<dbReference type="EMBL" id="VVIM01000009">
    <property type="protein sequence ID" value="KAB0794202.1"/>
    <property type="molecule type" value="Genomic_DNA"/>
</dbReference>
<dbReference type="Proteomes" id="UP000327044">
    <property type="component" value="Unassembled WGS sequence"/>
</dbReference>
<protein>
    <submittedName>
        <fullName evidence="1">Uncharacterized protein</fullName>
    </submittedName>
</protein>
<reference evidence="1 2" key="1">
    <citation type="journal article" date="2018" name="Elife">
        <title>Firefly genomes illuminate parallel origins of bioluminescence in beetles.</title>
        <authorList>
            <person name="Fallon T.R."/>
            <person name="Lower S.E."/>
            <person name="Chang C.H."/>
            <person name="Bessho-Uehara M."/>
            <person name="Martin G.J."/>
            <person name="Bewick A.J."/>
            <person name="Behringer M."/>
            <person name="Debat H.J."/>
            <person name="Wong I."/>
            <person name="Day J.C."/>
            <person name="Suvorov A."/>
            <person name="Silva C.J."/>
            <person name="Stanger-Hall K.F."/>
            <person name="Hall D.W."/>
            <person name="Schmitz R.J."/>
            <person name="Nelson D.R."/>
            <person name="Lewis S.M."/>
            <person name="Shigenobu S."/>
            <person name="Bybee S.M."/>
            <person name="Larracuente A.M."/>
            <person name="Oba Y."/>
            <person name="Weng J.K."/>
        </authorList>
    </citation>
    <scope>NUCLEOTIDE SEQUENCE [LARGE SCALE GENOMIC DNA]</scope>
    <source>
        <strain evidence="1">1611_PpyrPB1</strain>
        <tissue evidence="1">Whole body</tissue>
    </source>
</reference>
<gene>
    <name evidence="1" type="ORF">PPYR_13822</name>
</gene>
<dbReference type="InParanoid" id="A0A5N4AA52"/>